<keyword evidence="2" id="KW-1185">Reference proteome</keyword>
<proteinExistence type="predicted"/>
<organism evidence="1 2">
    <name type="scientific">Strongylus vulgaris</name>
    <name type="common">Blood worm</name>
    <dbReference type="NCBI Taxonomy" id="40348"/>
    <lineage>
        <taxon>Eukaryota</taxon>
        <taxon>Metazoa</taxon>
        <taxon>Ecdysozoa</taxon>
        <taxon>Nematoda</taxon>
        <taxon>Chromadorea</taxon>
        <taxon>Rhabditida</taxon>
        <taxon>Rhabditina</taxon>
        <taxon>Rhabditomorpha</taxon>
        <taxon>Strongyloidea</taxon>
        <taxon>Strongylidae</taxon>
        <taxon>Strongylus</taxon>
    </lineage>
</organism>
<evidence type="ECO:0000313" key="2">
    <source>
        <dbReference type="Proteomes" id="UP000270094"/>
    </source>
</evidence>
<evidence type="ECO:0000313" key="1">
    <source>
        <dbReference type="EMBL" id="VDM76386.1"/>
    </source>
</evidence>
<dbReference type="EMBL" id="UYYB01096897">
    <property type="protein sequence ID" value="VDM76386.1"/>
    <property type="molecule type" value="Genomic_DNA"/>
</dbReference>
<dbReference type="AlphaFoldDB" id="A0A3P7J0F5"/>
<dbReference type="Proteomes" id="UP000270094">
    <property type="component" value="Unassembled WGS sequence"/>
</dbReference>
<gene>
    <name evidence="1" type="ORF">SVUK_LOCUS11384</name>
</gene>
<accession>A0A3P7J0F5</accession>
<reference evidence="1 2" key="1">
    <citation type="submission" date="2018-11" db="EMBL/GenBank/DDBJ databases">
        <authorList>
            <consortium name="Pathogen Informatics"/>
        </authorList>
    </citation>
    <scope>NUCLEOTIDE SEQUENCE [LARGE SCALE GENOMIC DNA]</scope>
</reference>
<protein>
    <submittedName>
        <fullName evidence="1">Uncharacterized protein</fullName>
    </submittedName>
</protein>
<sequence>MWIHLMRVAFATAVSTTRFTTPGDPFSSIRVSILSRVHILSKRPSGTWLSIAQLTTISVFLLGPHHSGCRWDEPKALWLHQASDKRSFSEEALNQCDMSPDARALREYAASQALQSVGI</sequence>
<name>A0A3P7J0F5_STRVU</name>